<gene>
    <name evidence="7" type="ORF">C0W27_06395</name>
    <name evidence="6" type="ORF">C0W41_08410</name>
</gene>
<comment type="caution">
    <text evidence="6">The sequence shown here is derived from an EMBL/GenBank/DDBJ whole genome shotgun (WGS) entry which is preliminary data.</text>
</comment>
<dbReference type="GO" id="GO:0042301">
    <property type="term" value="F:phosphate ion binding"/>
    <property type="evidence" value="ECO:0007669"/>
    <property type="project" value="UniProtKB-UniRule"/>
</dbReference>
<dbReference type="InterPro" id="IPR024370">
    <property type="entry name" value="PBP_domain"/>
</dbReference>
<dbReference type="EMBL" id="PYOU01000004">
    <property type="protein sequence ID" value="PSX11342.1"/>
    <property type="molecule type" value="Genomic_DNA"/>
</dbReference>
<dbReference type="GO" id="GO:0007155">
    <property type="term" value="P:cell adhesion"/>
    <property type="evidence" value="ECO:0007669"/>
    <property type="project" value="UniProtKB-UniRule"/>
</dbReference>
<name>A0A0D8SDU5_PHOAN</name>
<comment type="similarity">
    <text evidence="1 4">Belongs to the PstS family.</text>
</comment>
<evidence type="ECO:0000313" key="9">
    <source>
        <dbReference type="Proteomes" id="UP000241440"/>
    </source>
</evidence>
<keyword evidence="8" id="KW-1185">Reference proteome</keyword>
<proteinExistence type="inferred from homology"/>
<evidence type="ECO:0000256" key="3">
    <source>
        <dbReference type="ARBA" id="ARBA00022729"/>
    </source>
</evidence>
<evidence type="ECO:0000259" key="5">
    <source>
        <dbReference type="Pfam" id="PF12849"/>
    </source>
</evidence>
<dbReference type="GeneID" id="61229133"/>
<accession>A0A0D8SDU5</accession>
<dbReference type="GO" id="GO:0005576">
    <property type="term" value="C:extracellular region"/>
    <property type="evidence" value="ECO:0007669"/>
    <property type="project" value="UniProtKB-SubCell"/>
</dbReference>
<evidence type="ECO:0000256" key="2">
    <source>
        <dbReference type="ARBA" id="ARBA00022448"/>
    </source>
</evidence>
<dbReference type="Gene3D" id="3.40.190.10">
    <property type="entry name" value="Periplasmic binding protein-like II"/>
    <property type="match status" value="2"/>
</dbReference>
<feature type="signal peptide" evidence="4">
    <location>
        <begin position="1"/>
        <end position="23"/>
    </location>
</feature>
<dbReference type="PANTHER" id="PTHR30570">
    <property type="entry name" value="PERIPLASMIC PHOSPHATE BINDING COMPONENT OF PHOSPHATE ABC TRANSPORTER"/>
    <property type="match status" value="1"/>
</dbReference>
<feature type="domain" description="PBP" evidence="5">
    <location>
        <begin position="17"/>
        <end position="260"/>
    </location>
</feature>
<sequence length="274" mass="28841">MTKSLLALSLILSSAAVSTSAMAAEHIAVSGSTSVTEVMEVLGETYHKSHPDVFIDINGTGSTAGIKSSIEGVNDLGMASRNLSAEEKKAGLVETEIARDGIAVVVNPKNPVNSLTKSQIEQLFKGDITQWSQVGGNSDPVVVTTRENGSGTRGAFEELMELTTKINGVKVSTISQRAQVASGNGIEKTVVANNKDAIGFVSLGSIDNSLKAVEVDGHKASVADVLNKTYPLSRPFLVLNQPGKLKPAAKEFLAWIMSPEGQKIIKDKGYIAMS</sequence>
<dbReference type="Proteomes" id="UP000240989">
    <property type="component" value="Unassembled WGS sequence"/>
</dbReference>
<dbReference type="CDD" id="cd13653">
    <property type="entry name" value="PBP2_phosphate_like_1"/>
    <property type="match status" value="1"/>
</dbReference>
<dbReference type="EMBL" id="PYOY01000003">
    <property type="protein sequence ID" value="PSX08024.1"/>
    <property type="molecule type" value="Genomic_DNA"/>
</dbReference>
<keyword evidence="2 4" id="KW-0813">Transport</keyword>
<dbReference type="NCBIfam" id="TIGR02136">
    <property type="entry name" value="ptsS_2"/>
    <property type="match status" value="1"/>
</dbReference>
<organism evidence="6 9">
    <name type="scientific">Photobacterium angustum</name>
    <dbReference type="NCBI Taxonomy" id="661"/>
    <lineage>
        <taxon>Bacteria</taxon>
        <taxon>Pseudomonadati</taxon>
        <taxon>Pseudomonadota</taxon>
        <taxon>Gammaproteobacteria</taxon>
        <taxon>Vibrionales</taxon>
        <taxon>Vibrionaceae</taxon>
        <taxon>Photobacterium</taxon>
    </lineage>
</organism>
<dbReference type="PANTHER" id="PTHR30570:SF1">
    <property type="entry name" value="PHOSPHATE-BINDING PROTEIN PSTS"/>
    <property type="match status" value="1"/>
</dbReference>
<keyword evidence="4" id="KW-0592">Phosphate transport</keyword>
<dbReference type="InterPro" id="IPR011862">
    <property type="entry name" value="Phos-bd"/>
</dbReference>
<feature type="chain" id="PRO_5007397784" description="Phosphate-binding protein" evidence="4">
    <location>
        <begin position="24"/>
        <end position="274"/>
    </location>
</feature>
<evidence type="ECO:0000313" key="7">
    <source>
        <dbReference type="EMBL" id="PSX11342.1"/>
    </source>
</evidence>
<dbReference type="AlphaFoldDB" id="A0A0D8SDU5"/>
<evidence type="ECO:0000256" key="4">
    <source>
        <dbReference type="RuleBase" id="RU367119"/>
    </source>
</evidence>
<dbReference type="GO" id="GO:0006817">
    <property type="term" value="P:phosphate ion transport"/>
    <property type="evidence" value="ECO:0007669"/>
    <property type="project" value="UniProtKB-UniRule"/>
</dbReference>
<dbReference type="Proteomes" id="UP000241440">
    <property type="component" value="Unassembled WGS sequence"/>
</dbReference>
<keyword evidence="3 4" id="KW-0732">Signal</keyword>
<keyword evidence="4" id="KW-0964">Secreted</keyword>
<comment type="function">
    <text evidence="4">Involved in the system for phosphate transport across the cytoplasmic membrane.</text>
</comment>
<evidence type="ECO:0000313" key="8">
    <source>
        <dbReference type="Proteomes" id="UP000240989"/>
    </source>
</evidence>
<dbReference type="GO" id="GO:0042597">
    <property type="term" value="C:periplasmic space"/>
    <property type="evidence" value="ECO:0007669"/>
    <property type="project" value="UniProtKB-SubCell"/>
</dbReference>
<protein>
    <recommendedName>
        <fullName evidence="4">Phosphate-binding protein</fullName>
    </recommendedName>
</protein>
<evidence type="ECO:0000313" key="6">
    <source>
        <dbReference type="EMBL" id="PSX08024.1"/>
    </source>
</evidence>
<keyword evidence="4" id="KW-0574">Periplasm</keyword>
<dbReference type="InterPro" id="IPR050811">
    <property type="entry name" value="Phosphate_ABC_transporter"/>
</dbReference>
<dbReference type="SUPFAM" id="SSF53850">
    <property type="entry name" value="Periplasmic binding protein-like II"/>
    <property type="match status" value="1"/>
</dbReference>
<evidence type="ECO:0000256" key="1">
    <source>
        <dbReference type="ARBA" id="ARBA00008725"/>
    </source>
</evidence>
<reference evidence="8 9" key="1">
    <citation type="submission" date="2018-01" db="EMBL/GenBank/DDBJ databases">
        <title>Whole genome sequencing of Histamine producing bacteria.</title>
        <authorList>
            <person name="Butler K."/>
        </authorList>
    </citation>
    <scope>NUCLEOTIDE SEQUENCE [LARGE SCALE GENOMIC DNA]</scope>
    <source>
        <strain evidence="6 9">A2-1</strain>
        <strain evidence="7 8">A6-1</strain>
    </source>
</reference>
<dbReference type="RefSeq" id="WP_005365589.1">
    <property type="nucleotide sequence ID" value="NZ_JAKJTG010000042.1"/>
</dbReference>
<comment type="subcellular location">
    <subcellularLocation>
        <location evidence="4">Periplasm</location>
    </subcellularLocation>
    <subcellularLocation>
        <location evidence="4">Secreted</location>
    </subcellularLocation>
</comment>
<dbReference type="Pfam" id="PF12849">
    <property type="entry name" value="PBP_like_2"/>
    <property type="match status" value="1"/>
</dbReference>